<organism evidence="1 2">
    <name type="scientific">Paenibacillus nuruki</name>
    <dbReference type="NCBI Taxonomy" id="1886670"/>
    <lineage>
        <taxon>Bacteria</taxon>
        <taxon>Bacillati</taxon>
        <taxon>Bacillota</taxon>
        <taxon>Bacilli</taxon>
        <taxon>Bacillales</taxon>
        <taxon>Paenibacillaceae</taxon>
        <taxon>Paenibacillus</taxon>
    </lineage>
</organism>
<keyword evidence="2" id="KW-1185">Reference proteome</keyword>
<protein>
    <submittedName>
        <fullName evidence="1">Uncharacterized protein</fullName>
    </submittedName>
</protein>
<reference evidence="1 2" key="1">
    <citation type="submission" date="2016-08" db="EMBL/GenBank/DDBJ databases">
        <title>Genome sequencing of Paenibacillus sp. TI45-13ar, isolated from Korean traditional nuruk.</title>
        <authorList>
            <person name="Kim S.-J."/>
        </authorList>
    </citation>
    <scope>NUCLEOTIDE SEQUENCE [LARGE SCALE GENOMIC DNA]</scope>
    <source>
        <strain evidence="1 2">TI45-13ar</strain>
    </source>
</reference>
<dbReference type="Proteomes" id="UP000094578">
    <property type="component" value="Unassembled WGS sequence"/>
</dbReference>
<evidence type="ECO:0000313" key="2">
    <source>
        <dbReference type="Proteomes" id="UP000094578"/>
    </source>
</evidence>
<name>A0A1E3L146_9BACL</name>
<comment type="caution">
    <text evidence="1">The sequence shown here is derived from an EMBL/GenBank/DDBJ whole genome shotgun (WGS) entry which is preliminary data.</text>
</comment>
<sequence>MEAELEYGYAYTTLDIENNNDNLIVLYRLMLSANFDVPDNVETYMLEKLNDVDDLVSMRLKKELRKSQNKVEFVFLSQSKESITHLKDKELNRLIQMRCGFYNINLNNIEGS</sequence>
<dbReference type="RefSeq" id="WP_069328470.1">
    <property type="nucleotide sequence ID" value="NZ_MDER01000052.1"/>
</dbReference>
<dbReference type="STRING" id="1886670.PTI45_03070"/>
<proteinExistence type="predicted"/>
<accession>A0A1E3L146</accession>
<gene>
    <name evidence="1" type="ORF">PTI45_03070</name>
</gene>
<evidence type="ECO:0000313" key="1">
    <source>
        <dbReference type="EMBL" id="ODP27508.1"/>
    </source>
</evidence>
<dbReference type="AlphaFoldDB" id="A0A1E3L146"/>
<dbReference type="EMBL" id="MDER01000052">
    <property type="protein sequence ID" value="ODP27508.1"/>
    <property type="molecule type" value="Genomic_DNA"/>
</dbReference>